<name>A0AAN9U0I8_9HEMI</name>
<dbReference type="Proteomes" id="UP001367676">
    <property type="component" value="Unassembled WGS sequence"/>
</dbReference>
<accession>A0AAN9U0I8</accession>
<evidence type="ECO:0000313" key="1">
    <source>
        <dbReference type="EMBL" id="KAK7601553.1"/>
    </source>
</evidence>
<comment type="caution">
    <text evidence="1">The sequence shown here is derived from an EMBL/GenBank/DDBJ whole genome shotgun (WGS) entry which is preliminary data.</text>
</comment>
<evidence type="ECO:0000313" key="2">
    <source>
        <dbReference type="Proteomes" id="UP001367676"/>
    </source>
</evidence>
<dbReference type="EMBL" id="JBBCAQ010000010">
    <property type="protein sequence ID" value="KAK7601553.1"/>
    <property type="molecule type" value="Genomic_DNA"/>
</dbReference>
<proteinExistence type="predicted"/>
<dbReference type="AlphaFoldDB" id="A0AAN9U0I8"/>
<keyword evidence="2" id="KW-1185">Reference proteome</keyword>
<protein>
    <submittedName>
        <fullName evidence="1">Uncharacterized protein</fullName>
    </submittedName>
</protein>
<organism evidence="1 2">
    <name type="scientific">Parthenolecanium corni</name>
    <dbReference type="NCBI Taxonomy" id="536013"/>
    <lineage>
        <taxon>Eukaryota</taxon>
        <taxon>Metazoa</taxon>
        <taxon>Ecdysozoa</taxon>
        <taxon>Arthropoda</taxon>
        <taxon>Hexapoda</taxon>
        <taxon>Insecta</taxon>
        <taxon>Pterygota</taxon>
        <taxon>Neoptera</taxon>
        <taxon>Paraneoptera</taxon>
        <taxon>Hemiptera</taxon>
        <taxon>Sternorrhyncha</taxon>
        <taxon>Coccoidea</taxon>
        <taxon>Coccidae</taxon>
        <taxon>Parthenolecanium</taxon>
    </lineage>
</organism>
<gene>
    <name evidence="1" type="ORF">V9T40_008994</name>
</gene>
<sequence>MKKRNRLRTSSSYHLRKDACPKLSSKILMFDWLELLSNAQLCSIL</sequence>
<reference evidence="1 2" key="1">
    <citation type="submission" date="2024-03" db="EMBL/GenBank/DDBJ databases">
        <title>Adaptation during the transition from Ophiocordyceps entomopathogen to insect associate is accompanied by gene loss and intensified selection.</title>
        <authorList>
            <person name="Ward C.M."/>
            <person name="Onetto C.A."/>
            <person name="Borneman A.R."/>
        </authorList>
    </citation>
    <scope>NUCLEOTIDE SEQUENCE [LARGE SCALE GENOMIC DNA]</scope>
    <source>
        <strain evidence="1">AWRI1</strain>
        <tissue evidence="1">Single Adult Female</tissue>
    </source>
</reference>